<dbReference type="GO" id="GO:0005737">
    <property type="term" value="C:cytoplasm"/>
    <property type="evidence" value="ECO:0007669"/>
    <property type="project" value="TreeGrafter"/>
</dbReference>
<dbReference type="GO" id="GO:0004736">
    <property type="term" value="F:pyruvate carboxylase activity"/>
    <property type="evidence" value="ECO:0007669"/>
    <property type="project" value="InterPro"/>
</dbReference>
<dbReference type="Gene3D" id="2.40.50.100">
    <property type="match status" value="1"/>
</dbReference>
<dbReference type="PROSITE" id="PS50968">
    <property type="entry name" value="BIOTINYL_LIPOYL"/>
    <property type="match status" value="1"/>
</dbReference>
<evidence type="ECO:0000256" key="6">
    <source>
        <dbReference type="ARBA" id="ARBA00022723"/>
    </source>
</evidence>
<dbReference type="PROSITE" id="PS00866">
    <property type="entry name" value="CPSASE_1"/>
    <property type="match status" value="1"/>
</dbReference>
<dbReference type="InterPro" id="IPR013785">
    <property type="entry name" value="Aldolase_TIM"/>
</dbReference>
<dbReference type="SUPFAM" id="SSF89000">
    <property type="entry name" value="post-HMGL domain-like"/>
    <property type="match status" value="1"/>
</dbReference>
<dbReference type="PANTHER" id="PTHR43778:SF2">
    <property type="entry name" value="PYRUVATE CARBOXYLASE, MITOCHONDRIAL"/>
    <property type="match status" value="1"/>
</dbReference>
<evidence type="ECO:0000256" key="13">
    <source>
        <dbReference type="SAM" id="MobiDB-lite"/>
    </source>
</evidence>
<feature type="compositionally biased region" description="Polar residues" evidence="13">
    <location>
        <begin position="1250"/>
        <end position="1260"/>
    </location>
</feature>
<dbReference type="GO" id="GO:0004075">
    <property type="term" value="F:biotin carboxylase activity"/>
    <property type="evidence" value="ECO:0007669"/>
    <property type="project" value="UniProtKB-EC"/>
</dbReference>
<dbReference type="UniPathway" id="UPA00138"/>
<dbReference type="InterPro" id="IPR005482">
    <property type="entry name" value="Biotin_COase_C"/>
</dbReference>
<evidence type="ECO:0000256" key="1">
    <source>
        <dbReference type="ARBA" id="ARBA00001953"/>
    </source>
</evidence>
<dbReference type="CDD" id="cd06850">
    <property type="entry name" value="biotinyl_domain"/>
    <property type="match status" value="1"/>
</dbReference>
<dbReference type="Pfam" id="PF00364">
    <property type="entry name" value="Biotin_lipoyl"/>
    <property type="match status" value="1"/>
</dbReference>
<evidence type="ECO:0000313" key="18">
    <source>
        <dbReference type="EMBL" id="CAD8284694.1"/>
    </source>
</evidence>
<sequence>MRIQAGRVPVRGGPGGVTRAVPVGAAVTGRAAAPRPAITAGSSPVASAAHCRHGARFSAAVRPTFARRGRVVRVRAVTEAGLPNQVHPDITTPFRRILCANRGEIAIRVFRAGTELGLRTVAVYSPADRLQPHRYKADEAFCVGTPDMVPVSCYLDIDSIIKVAKEAEVDAIHPGYGFLSENATFARKCAEAGITFVGPLPETIDAMGDKTSARRAAVACNVPVVPGTNAPIADADEALRWAKENEYPVILKAAMGGGGRGMRIVRTEYEMKDAFLRASNEAKAAFGDGRMFIERYVAEPRHIEIQILADMYGNVVHLYERDCSVQRRHQKVVEMAPSYGLPEETRQKLFTDAVKLCKHVGYRNAGTVEFMVDLQGRHYFLEVNPRVQVEHTVTEEITGVDIVASQILIAGGTSLKELGLGTQEEVPPINGFAVQCRVTSEDPEQNFQPDAGRLEAYRVPGGPGIRMDGAVTTGNVVSRFYDSLLAKVISHAPTFRKSTQKMSRALSEFQVRGIKTNIAFLENVMRHPEFLAGNAKTSFIEKYANDLFNFESHASLRSSKMLLYLAENVVNGANHPGATGPPPTKMAIPPPAIPEALFDAPLTGWRDMLVKEGPEAWAKAVRQHKGVLLTDTTLRDAHQSLFATRMRTLDMLKPAPAMSRVFSGAGSLEMWGGATFDVALRFLHECPWRRLEKLRELIPNVPFQMLLRGANAVGYTSYPDNVVDKFVIEAKKSGIDIFRVFDSLNYVDNLKFGIDAVTKAGGVAEGTLCYTGDVSDPSKTKYNLDYYLALAEQLVDHGVHTLAIKDMAGLLKPRAATMLVGALRERFPHVPIHVHTHDSAGTAVATQLAAVAAGADMIDCCTDALSGTTSQPSMGAIVNALRGTDKDTGIDPALLLPMDLYWEEARGLYSPFESNLKSVSSDVYLHEMPGGQYTNLKFQAASLGLGAEWSNVTKSYAAANRALGDIVKVTPSSKVVGDLAQFMVQNKLDEHSLVEKAESLNFPTSVVEFLQGYLGQVPGGFPEPLTSRVIKDKTRIIGRPGETLPPADLKAIEARLKTKYGAINITEKDVMSYAMYPKVFEEYMDFTLRYSQLVEKLPTRAFLCPLEEDEEVEVELAKGVNAVIKYKAVGELQPNGKREVFFEANGVPRVLEVVDRAAETALGSKAVRDKADLTVLGSVGAPMAGTILEVAVKPGMMVSPGQQLAVMSAMKMETTVNAPVGGTVTQVAVEPNDALDAGDLIVYIDVTVKNGSPDPTSSFESDSEGEDIDPKAALAASAAN</sequence>
<dbReference type="SUPFAM" id="SSF51569">
    <property type="entry name" value="Aldolase"/>
    <property type="match status" value="1"/>
</dbReference>
<protein>
    <recommendedName>
        <fullName evidence="19">Pyruvate carboxylase</fullName>
    </recommendedName>
</protein>
<dbReference type="SUPFAM" id="SSF51246">
    <property type="entry name" value="Rudiment single hybrid motif"/>
    <property type="match status" value="1"/>
</dbReference>
<evidence type="ECO:0000256" key="11">
    <source>
        <dbReference type="ARBA" id="ARBA00048600"/>
    </source>
</evidence>
<dbReference type="Pfam" id="PF00682">
    <property type="entry name" value="HMGL-like"/>
    <property type="match status" value="1"/>
</dbReference>
<dbReference type="GO" id="GO:0005524">
    <property type="term" value="F:ATP binding"/>
    <property type="evidence" value="ECO:0007669"/>
    <property type="project" value="UniProtKB-UniRule"/>
</dbReference>
<dbReference type="FunFam" id="3.30.470.20:FF:000012">
    <property type="entry name" value="Pyruvate carboxylase"/>
    <property type="match status" value="1"/>
</dbReference>
<evidence type="ECO:0000259" key="17">
    <source>
        <dbReference type="PROSITE" id="PS50991"/>
    </source>
</evidence>
<keyword evidence="4" id="KW-0312">Gluconeogenesis</keyword>
<evidence type="ECO:0000256" key="5">
    <source>
        <dbReference type="ARBA" id="ARBA00022598"/>
    </source>
</evidence>
<dbReference type="Pfam" id="PF02785">
    <property type="entry name" value="Biotin_carb_C"/>
    <property type="match status" value="1"/>
</dbReference>
<evidence type="ECO:0000259" key="15">
    <source>
        <dbReference type="PROSITE" id="PS50975"/>
    </source>
</evidence>
<dbReference type="Gene3D" id="3.10.600.10">
    <property type="entry name" value="pyruvate carboxylase f1077a mutant domain"/>
    <property type="match status" value="1"/>
</dbReference>
<evidence type="ECO:0000256" key="7">
    <source>
        <dbReference type="ARBA" id="ARBA00022741"/>
    </source>
</evidence>
<dbReference type="SUPFAM" id="SSF56059">
    <property type="entry name" value="Glutathione synthetase ATP-binding domain-like"/>
    <property type="match status" value="1"/>
</dbReference>
<keyword evidence="6" id="KW-0479">Metal-binding</keyword>
<dbReference type="InterPro" id="IPR005930">
    <property type="entry name" value="Pyruv_COase"/>
</dbReference>
<dbReference type="Pfam" id="PF02786">
    <property type="entry name" value="CPSase_L_D2"/>
    <property type="match status" value="1"/>
</dbReference>
<dbReference type="PROSITE" id="PS50991">
    <property type="entry name" value="PYR_CT"/>
    <property type="match status" value="1"/>
</dbReference>
<dbReference type="InterPro" id="IPR000089">
    <property type="entry name" value="Biotin_lipoyl"/>
</dbReference>
<organism evidence="18">
    <name type="scientific">Chlamydomonas euryale</name>
    <dbReference type="NCBI Taxonomy" id="1486919"/>
    <lineage>
        <taxon>Eukaryota</taxon>
        <taxon>Viridiplantae</taxon>
        <taxon>Chlorophyta</taxon>
        <taxon>core chlorophytes</taxon>
        <taxon>Chlorophyceae</taxon>
        <taxon>CS clade</taxon>
        <taxon>Chlamydomonadales</taxon>
        <taxon>Chlamydomonadaceae</taxon>
        <taxon>Chlamydomonas</taxon>
    </lineage>
</organism>
<reference evidence="18" key="1">
    <citation type="submission" date="2021-01" db="EMBL/GenBank/DDBJ databases">
        <authorList>
            <person name="Corre E."/>
            <person name="Pelletier E."/>
            <person name="Niang G."/>
            <person name="Scheremetjew M."/>
            <person name="Finn R."/>
            <person name="Kale V."/>
            <person name="Holt S."/>
            <person name="Cochrane G."/>
            <person name="Meng A."/>
            <person name="Brown T."/>
            <person name="Cohen L."/>
        </authorList>
    </citation>
    <scope>NUCLEOTIDE SEQUENCE</scope>
    <source>
        <strain evidence="18">CCMP219</strain>
    </source>
</reference>
<dbReference type="InterPro" id="IPR011764">
    <property type="entry name" value="Biotin_carboxylation_dom"/>
</dbReference>
<comment type="function">
    <text evidence="2">This protein is a component of the acetyl coenzyme A carboxylase complex; first, biotin carboxylase catalyzes the carboxylation of the carrier protein and then the transcarboxylase transfers the carboxyl group to form malonyl-CoA.</text>
</comment>
<keyword evidence="5" id="KW-0436">Ligase</keyword>
<dbReference type="GO" id="GO:0006094">
    <property type="term" value="P:gluconeogenesis"/>
    <property type="evidence" value="ECO:0007669"/>
    <property type="project" value="UniProtKB-UniPathway"/>
</dbReference>
<dbReference type="GO" id="GO:0016421">
    <property type="term" value="F:CoA carboxylase activity"/>
    <property type="evidence" value="ECO:0007669"/>
    <property type="project" value="UniProtKB-ARBA"/>
</dbReference>
<feature type="domain" description="Lipoyl-binding" evidence="14">
    <location>
        <begin position="1170"/>
        <end position="1245"/>
    </location>
</feature>
<comment type="cofactor">
    <cofactor evidence="1">
        <name>biotin</name>
        <dbReference type="ChEBI" id="CHEBI:57586"/>
    </cofactor>
</comment>
<dbReference type="PROSITE" id="PS50979">
    <property type="entry name" value="BC"/>
    <property type="match status" value="1"/>
</dbReference>
<dbReference type="GO" id="GO:0046872">
    <property type="term" value="F:metal ion binding"/>
    <property type="evidence" value="ECO:0007669"/>
    <property type="project" value="UniProtKB-KW"/>
</dbReference>
<dbReference type="Gene3D" id="3.20.20.70">
    <property type="entry name" value="Aldolase class I"/>
    <property type="match status" value="1"/>
</dbReference>
<dbReference type="EMBL" id="HBEC01010264">
    <property type="protein sequence ID" value="CAD8284694.1"/>
    <property type="molecule type" value="Transcribed_RNA"/>
</dbReference>
<feature type="domain" description="Biotin carboxylation" evidence="16">
    <location>
        <begin position="93"/>
        <end position="545"/>
    </location>
</feature>
<dbReference type="InterPro" id="IPR011054">
    <property type="entry name" value="Rudment_hybrid_motif"/>
</dbReference>
<feature type="region of interest" description="Disordered" evidence="13">
    <location>
        <begin position="1250"/>
        <end position="1280"/>
    </location>
</feature>
<evidence type="ECO:0000256" key="8">
    <source>
        <dbReference type="ARBA" id="ARBA00022840"/>
    </source>
</evidence>
<dbReference type="SUPFAM" id="SSF52440">
    <property type="entry name" value="PreATP-grasp domain"/>
    <property type="match status" value="1"/>
</dbReference>
<dbReference type="NCBIfam" id="NF009554">
    <property type="entry name" value="PRK12999.1"/>
    <property type="match status" value="1"/>
</dbReference>
<dbReference type="InterPro" id="IPR000891">
    <property type="entry name" value="PYR_CT"/>
</dbReference>
<dbReference type="PANTHER" id="PTHR43778">
    <property type="entry name" value="PYRUVATE CARBOXYLASE"/>
    <property type="match status" value="1"/>
</dbReference>
<dbReference type="AlphaFoldDB" id="A0A7R9V6Z0"/>
<dbReference type="InterPro" id="IPR005479">
    <property type="entry name" value="CPAse_ATP-bd"/>
</dbReference>
<comment type="pathway">
    <text evidence="3">Carbohydrate biosynthesis; gluconeogenesis.</text>
</comment>
<dbReference type="PROSITE" id="PS00867">
    <property type="entry name" value="CPSASE_2"/>
    <property type="match status" value="1"/>
</dbReference>
<dbReference type="Pfam" id="PF00289">
    <property type="entry name" value="Biotin_carb_N"/>
    <property type="match status" value="1"/>
</dbReference>
<dbReference type="SUPFAM" id="SSF51230">
    <property type="entry name" value="Single hybrid motif"/>
    <property type="match status" value="1"/>
</dbReference>
<keyword evidence="9" id="KW-0092">Biotin</keyword>
<dbReference type="Pfam" id="PF02436">
    <property type="entry name" value="PYC_OADA"/>
    <property type="match status" value="1"/>
</dbReference>
<feature type="domain" description="ATP-grasp" evidence="15">
    <location>
        <begin position="214"/>
        <end position="411"/>
    </location>
</feature>
<dbReference type="Gene3D" id="3.30.470.20">
    <property type="entry name" value="ATP-grasp fold, B domain"/>
    <property type="match status" value="1"/>
</dbReference>
<evidence type="ECO:0000256" key="9">
    <source>
        <dbReference type="ARBA" id="ARBA00023267"/>
    </source>
</evidence>
<dbReference type="FunFam" id="3.20.20.70:FF:000033">
    <property type="entry name" value="Pyruvate carboxylase"/>
    <property type="match status" value="1"/>
</dbReference>
<dbReference type="FunFam" id="2.40.50.100:FF:000003">
    <property type="entry name" value="Acetyl-CoA carboxylase biotin carboxyl carrier protein"/>
    <property type="match status" value="1"/>
</dbReference>
<evidence type="ECO:0000256" key="4">
    <source>
        <dbReference type="ARBA" id="ARBA00022432"/>
    </source>
</evidence>
<dbReference type="InterPro" id="IPR011053">
    <property type="entry name" value="Single_hybrid_motif"/>
</dbReference>
<dbReference type="NCBIfam" id="TIGR01235">
    <property type="entry name" value="pyruv_carbox"/>
    <property type="match status" value="1"/>
</dbReference>
<keyword evidence="8 12" id="KW-0067">ATP-binding</keyword>
<feature type="domain" description="Pyruvate carboxyltransferase" evidence="17">
    <location>
        <begin position="627"/>
        <end position="896"/>
    </location>
</feature>
<evidence type="ECO:0000256" key="12">
    <source>
        <dbReference type="PROSITE-ProRule" id="PRU00409"/>
    </source>
</evidence>
<dbReference type="InterPro" id="IPR011761">
    <property type="entry name" value="ATP-grasp"/>
</dbReference>
<evidence type="ECO:0000256" key="3">
    <source>
        <dbReference type="ARBA" id="ARBA00004742"/>
    </source>
</evidence>
<evidence type="ECO:0000259" key="14">
    <source>
        <dbReference type="PROSITE" id="PS50968"/>
    </source>
</evidence>
<keyword evidence="7 12" id="KW-0547">Nucleotide-binding</keyword>
<dbReference type="InterPro" id="IPR055268">
    <property type="entry name" value="PCB-like"/>
</dbReference>
<proteinExistence type="predicted"/>
<evidence type="ECO:0008006" key="19">
    <source>
        <dbReference type="Google" id="ProtNLM"/>
    </source>
</evidence>
<dbReference type="SMART" id="SM00878">
    <property type="entry name" value="Biotin_carb_C"/>
    <property type="match status" value="1"/>
</dbReference>
<evidence type="ECO:0000259" key="16">
    <source>
        <dbReference type="PROSITE" id="PS50979"/>
    </source>
</evidence>
<name>A0A7R9V6Z0_9CHLO</name>
<comment type="catalytic activity">
    <reaction evidence="11">
        <text>N(6)-biotinyl-L-lysyl-[protein] + hydrogencarbonate + ATP = N(6)-carboxybiotinyl-L-lysyl-[protein] + ADP + phosphate + H(+)</text>
        <dbReference type="Rhea" id="RHEA:13501"/>
        <dbReference type="Rhea" id="RHEA-COMP:10505"/>
        <dbReference type="Rhea" id="RHEA-COMP:10506"/>
        <dbReference type="ChEBI" id="CHEBI:15378"/>
        <dbReference type="ChEBI" id="CHEBI:17544"/>
        <dbReference type="ChEBI" id="CHEBI:30616"/>
        <dbReference type="ChEBI" id="CHEBI:43474"/>
        <dbReference type="ChEBI" id="CHEBI:83144"/>
        <dbReference type="ChEBI" id="CHEBI:83145"/>
        <dbReference type="ChEBI" id="CHEBI:456216"/>
        <dbReference type="EC" id="6.3.4.14"/>
    </reaction>
</comment>
<gene>
    <name evidence="18" type="ORF">CEUR00632_LOCUS4729</name>
</gene>
<dbReference type="InterPro" id="IPR016185">
    <property type="entry name" value="PreATP-grasp_dom_sf"/>
</dbReference>
<evidence type="ECO:0000256" key="10">
    <source>
        <dbReference type="ARBA" id="ARBA00023268"/>
    </source>
</evidence>
<dbReference type="CDD" id="cd07937">
    <property type="entry name" value="DRE_TIM_PC_TC_5S"/>
    <property type="match status" value="1"/>
</dbReference>
<dbReference type="InterPro" id="IPR003379">
    <property type="entry name" value="Carboxylase_cons_dom"/>
</dbReference>
<dbReference type="InterPro" id="IPR001882">
    <property type="entry name" value="Biotin_BS"/>
</dbReference>
<dbReference type="NCBIfam" id="NF006761">
    <property type="entry name" value="PRK09282.1"/>
    <property type="match status" value="1"/>
</dbReference>
<keyword evidence="10" id="KW-0511">Multifunctional enzyme</keyword>
<evidence type="ECO:0000256" key="2">
    <source>
        <dbReference type="ARBA" id="ARBA00003761"/>
    </source>
</evidence>
<dbReference type="PROSITE" id="PS00188">
    <property type="entry name" value="BIOTIN"/>
    <property type="match status" value="1"/>
</dbReference>
<dbReference type="FunFam" id="3.30.1490.20:FF:000018">
    <property type="entry name" value="Biotin carboxylase"/>
    <property type="match status" value="1"/>
</dbReference>
<dbReference type="PROSITE" id="PS50975">
    <property type="entry name" value="ATP_GRASP"/>
    <property type="match status" value="1"/>
</dbReference>
<dbReference type="InterPro" id="IPR005481">
    <property type="entry name" value="BC-like_N"/>
</dbReference>
<accession>A0A7R9V6Z0</accession>